<dbReference type="CDD" id="cd00144">
    <property type="entry name" value="MPP_PPP_family"/>
    <property type="match status" value="1"/>
</dbReference>
<accession>A0A9P7Z4R4</accession>
<dbReference type="PANTHER" id="PTHR42850">
    <property type="entry name" value="METALLOPHOSPHOESTERASE"/>
    <property type="match status" value="1"/>
</dbReference>
<comment type="caution">
    <text evidence="3">The sequence shown here is derived from an EMBL/GenBank/DDBJ whole genome shotgun (WGS) entry which is preliminary data.</text>
</comment>
<sequence>MPALPVYKGDAPPLHTIRKPANDRRHMWSLRWYVALLLVFSIATYFISFHHGSSTFHRMNDEVTTSRKDIKNMIQLLPSNFLPETGKHRHNGRLVVVGDVHGMKHSLVSLLSKMDFNRKHDHLILAGDMISKGPDSKGVVDLIMKIGATAVRGNHEDQVLIEYARMTDANVTITEDGEDVTTDEEPLLSAGNHKDRKLVKALGHKRLRWLKSCPIILKVGELEGMGNVIVVHAGLVPGVRLEKQDPETVMNIRTISKDGKPRDDHDGRPWTKAWHEYQKSLQMKDRTMVIYGHDARLGLQEEKYSIGIDTRCQKGGKLTAVVIEGGFSVHKYHIVHVGCKA</sequence>
<evidence type="ECO:0000259" key="2">
    <source>
        <dbReference type="Pfam" id="PF00149"/>
    </source>
</evidence>
<keyword evidence="1" id="KW-1133">Transmembrane helix</keyword>
<name>A0A9P7Z4R4_9HELO</name>
<dbReference type="InterPro" id="IPR004843">
    <property type="entry name" value="Calcineurin-like_PHP"/>
</dbReference>
<dbReference type="InterPro" id="IPR050126">
    <property type="entry name" value="Ap4A_hydrolase"/>
</dbReference>
<dbReference type="PANTHER" id="PTHR42850:SF4">
    <property type="entry name" value="ZINC-DEPENDENT ENDOPOLYPHOSPHATASE"/>
    <property type="match status" value="1"/>
</dbReference>
<organism evidence="3 4">
    <name type="scientific">Calycina marina</name>
    <dbReference type="NCBI Taxonomy" id="1763456"/>
    <lineage>
        <taxon>Eukaryota</taxon>
        <taxon>Fungi</taxon>
        <taxon>Dikarya</taxon>
        <taxon>Ascomycota</taxon>
        <taxon>Pezizomycotina</taxon>
        <taxon>Leotiomycetes</taxon>
        <taxon>Helotiales</taxon>
        <taxon>Pezizellaceae</taxon>
        <taxon>Calycina</taxon>
    </lineage>
</organism>
<reference evidence="3" key="1">
    <citation type="journal article" date="2021" name="IMA Fungus">
        <title>Genomic characterization of three marine fungi, including Emericellopsis atlantica sp. nov. with signatures of a generalist lifestyle and marine biomass degradation.</title>
        <authorList>
            <person name="Hagestad O.C."/>
            <person name="Hou L."/>
            <person name="Andersen J.H."/>
            <person name="Hansen E.H."/>
            <person name="Altermark B."/>
            <person name="Li C."/>
            <person name="Kuhnert E."/>
            <person name="Cox R.J."/>
            <person name="Crous P.W."/>
            <person name="Spatafora J.W."/>
            <person name="Lail K."/>
            <person name="Amirebrahimi M."/>
            <person name="Lipzen A."/>
            <person name="Pangilinan J."/>
            <person name="Andreopoulos W."/>
            <person name="Hayes R.D."/>
            <person name="Ng V."/>
            <person name="Grigoriev I.V."/>
            <person name="Jackson S.A."/>
            <person name="Sutton T.D.S."/>
            <person name="Dobson A.D.W."/>
            <person name="Rama T."/>
        </authorList>
    </citation>
    <scope>NUCLEOTIDE SEQUENCE</scope>
    <source>
        <strain evidence="3">TRa3180A</strain>
    </source>
</reference>
<dbReference type="EMBL" id="MU253852">
    <property type="protein sequence ID" value="KAG9245332.1"/>
    <property type="molecule type" value="Genomic_DNA"/>
</dbReference>
<dbReference type="Pfam" id="PF00149">
    <property type="entry name" value="Metallophos"/>
    <property type="match status" value="1"/>
</dbReference>
<evidence type="ECO:0000313" key="3">
    <source>
        <dbReference type="EMBL" id="KAG9245332.1"/>
    </source>
</evidence>
<evidence type="ECO:0000256" key="1">
    <source>
        <dbReference type="SAM" id="Phobius"/>
    </source>
</evidence>
<feature type="transmembrane region" description="Helical" evidence="1">
    <location>
        <begin position="30"/>
        <end position="49"/>
    </location>
</feature>
<protein>
    <submittedName>
        <fullName evidence="3">Metallo-dependent phosphatase-like protein</fullName>
    </submittedName>
</protein>
<dbReference type="GO" id="GO:0016791">
    <property type="term" value="F:phosphatase activity"/>
    <property type="evidence" value="ECO:0007669"/>
    <property type="project" value="TreeGrafter"/>
</dbReference>
<dbReference type="AlphaFoldDB" id="A0A9P7Z4R4"/>
<keyword evidence="1" id="KW-0812">Transmembrane</keyword>
<dbReference type="SUPFAM" id="SSF56300">
    <property type="entry name" value="Metallo-dependent phosphatases"/>
    <property type="match status" value="1"/>
</dbReference>
<dbReference type="Proteomes" id="UP000887226">
    <property type="component" value="Unassembled WGS sequence"/>
</dbReference>
<evidence type="ECO:0000313" key="4">
    <source>
        <dbReference type="Proteomes" id="UP000887226"/>
    </source>
</evidence>
<dbReference type="Gene3D" id="3.60.21.10">
    <property type="match status" value="1"/>
</dbReference>
<gene>
    <name evidence="3" type="ORF">BJ878DRAFT_22787</name>
</gene>
<dbReference type="OrthoDB" id="10267127at2759"/>
<dbReference type="GO" id="GO:0006798">
    <property type="term" value="P:polyphosphate catabolic process"/>
    <property type="evidence" value="ECO:0007669"/>
    <property type="project" value="TreeGrafter"/>
</dbReference>
<dbReference type="InterPro" id="IPR029052">
    <property type="entry name" value="Metallo-depent_PP-like"/>
</dbReference>
<dbReference type="GO" id="GO:0005737">
    <property type="term" value="C:cytoplasm"/>
    <property type="evidence" value="ECO:0007669"/>
    <property type="project" value="TreeGrafter"/>
</dbReference>
<keyword evidence="4" id="KW-1185">Reference proteome</keyword>
<dbReference type="GO" id="GO:0000298">
    <property type="term" value="F:endopolyphosphatase activity"/>
    <property type="evidence" value="ECO:0007669"/>
    <property type="project" value="TreeGrafter"/>
</dbReference>
<proteinExistence type="predicted"/>
<feature type="domain" description="Calcineurin-like phosphoesterase" evidence="2">
    <location>
        <begin position="93"/>
        <end position="294"/>
    </location>
</feature>
<keyword evidence="1" id="KW-0472">Membrane</keyword>